<reference evidence="1 2" key="1">
    <citation type="submission" date="2018-04" db="EMBL/GenBank/DDBJ databases">
        <title>Micromonosporas from Atacama Desert.</title>
        <authorList>
            <person name="Carro L."/>
            <person name="Klenk H.-P."/>
            <person name="Goodfellow M."/>
        </authorList>
    </citation>
    <scope>NUCLEOTIDE SEQUENCE [LARGE SCALE GENOMIC DNA]</scope>
    <source>
        <strain evidence="1 2">LB19</strain>
    </source>
</reference>
<evidence type="ECO:0008006" key="3">
    <source>
        <dbReference type="Google" id="ProtNLM"/>
    </source>
</evidence>
<accession>A0A3N9XNQ4</accession>
<protein>
    <recommendedName>
        <fullName evidence="3">2'-5' RNA ligase</fullName>
    </recommendedName>
</protein>
<dbReference type="OrthoDB" id="2082235at2"/>
<gene>
    <name evidence="1" type="ORF">DDE19_22535</name>
</gene>
<organism evidence="1 2">
    <name type="scientific">Micromonospora ureilytica</name>
    <dbReference type="NCBI Taxonomy" id="709868"/>
    <lineage>
        <taxon>Bacteria</taxon>
        <taxon>Bacillati</taxon>
        <taxon>Actinomycetota</taxon>
        <taxon>Actinomycetes</taxon>
        <taxon>Micromonosporales</taxon>
        <taxon>Micromonosporaceae</taxon>
        <taxon>Micromonospora</taxon>
    </lineage>
</organism>
<evidence type="ECO:0000313" key="2">
    <source>
        <dbReference type="Proteomes" id="UP000278981"/>
    </source>
</evidence>
<proteinExistence type="predicted"/>
<sequence>MEPTQTALIVPIPEAEEAVGQFRASLDPAASWGVPAHVTVLYPFLPPQRINEQALAVLRETFAEIPRFDVALTHVGWFGDAVVWLAPQPDRPFRDLTEAVCQRFPEAPPYAGAHSDVVPHLTIGHDAAKPVLSHAAETISAHLPINAAIDRVRLIAGTPDVSPWRTVREFPLGTHP</sequence>
<dbReference type="PANTHER" id="PTHR40037:SF1">
    <property type="entry name" value="PHOSPHOESTERASE SAOUHSC_00951-RELATED"/>
    <property type="match status" value="1"/>
</dbReference>
<dbReference type="PANTHER" id="PTHR40037">
    <property type="entry name" value="PHOSPHOESTERASE YJCG-RELATED"/>
    <property type="match status" value="1"/>
</dbReference>
<dbReference type="InterPro" id="IPR050580">
    <property type="entry name" value="2H_phosphoesterase_YjcG-like"/>
</dbReference>
<dbReference type="SUPFAM" id="SSF55144">
    <property type="entry name" value="LigT-like"/>
    <property type="match status" value="1"/>
</dbReference>
<comment type="caution">
    <text evidence="1">The sequence shown here is derived from an EMBL/GenBank/DDBJ whole genome shotgun (WGS) entry which is preliminary data.</text>
</comment>
<dbReference type="Gene3D" id="3.90.1140.10">
    <property type="entry name" value="Cyclic phosphodiesterase"/>
    <property type="match status" value="1"/>
</dbReference>
<dbReference type="InterPro" id="IPR009097">
    <property type="entry name" value="Cyclic_Pdiesterase"/>
</dbReference>
<evidence type="ECO:0000313" key="1">
    <source>
        <dbReference type="EMBL" id="RQX14664.1"/>
    </source>
</evidence>
<name>A0A3N9XNQ4_9ACTN</name>
<dbReference type="EMBL" id="QDGB01000296">
    <property type="protein sequence ID" value="RQX14664.1"/>
    <property type="molecule type" value="Genomic_DNA"/>
</dbReference>
<dbReference type="Proteomes" id="UP000278981">
    <property type="component" value="Unassembled WGS sequence"/>
</dbReference>
<dbReference type="RefSeq" id="WP_124821304.1">
    <property type="nucleotide sequence ID" value="NZ_QDGB01000296.1"/>
</dbReference>
<dbReference type="Pfam" id="PF13563">
    <property type="entry name" value="2_5_RNA_ligase2"/>
    <property type="match status" value="1"/>
</dbReference>
<dbReference type="AlphaFoldDB" id="A0A3N9XNQ4"/>